<evidence type="ECO:0000313" key="1">
    <source>
        <dbReference type="EMBL" id="TEB33276.1"/>
    </source>
</evidence>
<dbReference type="AlphaFoldDB" id="A0A4Y7TGJ7"/>
<sequence>MKKLSTTRTKLSHRMHTIREVSESEAARLTRRLRGRRARARPRGRVLLAVVVVPTTAATTPISSSRQSGDAVLAILEGAVFNGAFVSGHYGP</sequence>
<organism evidence="1 2">
    <name type="scientific">Coprinellus micaceus</name>
    <name type="common">Glistening ink-cap mushroom</name>
    <name type="synonym">Coprinus micaceus</name>
    <dbReference type="NCBI Taxonomy" id="71717"/>
    <lineage>
        <taxon>Eukaryota</taxon>
        <taxon>Fungi</taxon>
        <taxon>Dikarya</taxon>
        <taxon>Basidiomycota</taxon>
        <taxon>Agaricomycotina</taxon>
        <taxon>Agaricomycetes</taxon>
        <taxon>Agaricomycetidae</taxon>
        <taxon>Agaricales</taxon>
        <taxon>Agaricineae</taxon>
        <taxon>Psathyrellaceae</taxon>
        <taxon>Coprinellus</taxon>
    </lineage>
</organism>
<keyword evidence="2" id="KW-1185">Reference proteome</keyword>
<name>A0A4Y7TGJ7_COPMI</name>
<reference evidence="1 2" key="1">
    <citation type="journal article" date="2019" name="Nat. Ecol. Evol.">
        <title>Megaphylogeny resolves global patterns of mushroom evolution.</title>
        <authorList>
            <person name="Varga T."/>
            <person name="Krizsan K."/>
            <person name="Foldi C."/>
            <person name="Dima B."/>
            <person name="Sanchez-Garcia M."/>
            <person name="Sanchez-Ramirez S."/>
            <person name="Szollosi G.J."/>
            <person name="Szarkandi J.G."/>
            <person name="Papp V."/>
            <person name="Albert L."/>
            <person name="Andreopoulos W."/>
            <person name="Angelini C."/>
            <person name="Antonin V."/>
            <person name="Barry K.W."/>
            <person name="Bougher N.L."/>
            <person name="Buchanan P."/>
            <person name="Buyck B."/>
            <person name="Bense V."/>
            <person name="Catcheside P."/>
            <person name="Chovatia M."/>
            <person name="Cooper J."/>
            <person name="Damon W."/>
            <person name="Desjardin D."/>
            <person name="Finy P."/>
            <person name="Geml J."/>
            <person name="Haridas S."/>
            <person name="Hughes K."/>
            <person name="Justo A."/>
            <person name="Karasinski D."/>
            <person name="Kautmanova I."/>
            <person name="Kiss B."/>
            <person name="Kocsube S."/>
            <person name="Kotiranta H."/>
            <person name="LaButti K.M."/>
            <person name="Lechner B.E."/>
            <person name="Liimatainen K."/>
            <person name="Lipzen A."/>
            <person name="Lukacs Z."/>
            <person name="Mihaltcheva S."/>
            <person name="Morgado L.N."/>
            <person name="Niskanen T."/>
            <person name="Noordeloos M.E."/>
            <person name="Ohm R.A."/>
            <person name="Ortiz-Santana B."/>
            <person name="Ovrebo C."/>
            <person name="Racz N."/>
            <person name="Riley R."/>
            <person name="Savchenko A."/>
            <person name="Shiryaev A."/>
            <person name="Soop K."/>
            <person name="Spirin V."/>
            <person name="Szebenyi C."/>
            <person name="Tomsovsky M."/>
            <person name="Tulloss R.E."/>
            <person name="Uehling J."/>
            <person name="Grigoriev I.V."/>
            <person name="Vagvolgyi C."/>
            <person name="Papp T."/>
            <person name="Martin F.M."/>
            <person name="Miettinen O."/>
            <person name="Hibbett D.S."/>
            <person name="Nagy L.G."/>
        </authorList>
    </citation>
    <scope>NUCLEOTIDE SEQUENCE [LARGE SCALE GENOMIC DNA]</scope>
    <source>
        <strain evidence="1 2">FP101781</strain>
    </source>
</reference>
<protein>
    <submittedName>
        <fullName evidence="1">Uncharacterized protein</fullName>
    </submittedName>
</protein>
<gene>
    <name evidence="1" type="ORF">FA13DRAFT_198025</name>
</gene>
<dbReference type="Proteomes" id="UP000298030">
    <property type="component" value="Unassembled WGS sequence"/>
</dbReference>
<accession>A0A4Y7TGJ7</accession>
<proteinExistence type="predicted"/>
<comment type="caution">
    <text evidence="1">The sequence shown here is derived from an EMBL/GenBank/DDBJ whole genome shotgun (WGS) entry which is preliminary data.</text>
</comment>
<dbReference type="EMBL" id="QPFP01000013">
    <property type="protein sequence ID" value="TEB33276.1"/>
    <property type="molecule type" value="Genomic_DNA"/>
</dbReference>
<evidence type="ECO:0000313" key="2">
    <source>
        <dbReference type="Proteomes" id="UP000298030"/>
    </source>
</evidence>